<reference evidence="12 13" key="1">
    <citation type="submission" date="2023-01" db="EMBL/GenBank/DDBJ databases">
        <title>Analysis of 21 Apiospora genomes using comparative genomics revels a genus with tremendous synthesis potential of carbohydrate active enzymes and secondary metabolites.</title>
        <authorList>
            <person name="Sorensen T."/>
        </authorList>
    </citation>
    <scope>NUCLEOTIDE SEQUENCE [LARGE SCALE GENOMIC DNA]</scope>
    <source>
        <strain evidence="12 13">CBS 20057</strain>
    </source>
</reference>
<keyword evidence="6" id="KW-0653">Protein transport</keyword>
<keyword evidence="9 11" id="KW-0472">Membrane</keyword>
<feature type="transmembrane region" description="Helical" evidence="11">
    <location>
        <begin position="138"/>
        <end position="158"/>
    </location>
</feature>
<accession>A0ABR1R2C0</accession>
<comment type="subcellular location">
    <subcellularLocation>
        <location evidence="1">Endoplasmic reticulum membrane</location>
        <topology evidence="1">Single-pass membrane protein</topology>
    </subcellularLocation>
</comment>
<comment type="caution">
    <text evidence="12">The sequence shown here is derived from an EMBL/GenBank/DDBJ whole genome shotgun (WGS) entry which is preliminary data.</text>
</comment>
<evidence type="ECO:0000256" key="5">
    <source>
        <dbReference type="ARBA" id="ARBA00022824"/>
    </source>
</evidence>
<dbReference type="Pfam" id="PF03911">
    <property type="entry name" value="Sec61_beta"/>
    <property type="match status" value="1"/>
</dbReference>
<keyword evidence="4 11" id="KW-0812">Transmembrane</keyword>
<keyword evidence="8" id="KW-0811">Translocation</keyword>
<dbReference type="PANTHER" id="PTHR13509">
    <property type="entry name" value="SEC61 SUBUNIT BETA"/>
    <property type="match status" value="1"/>
</dbReference>
<evidence type="ECO:0000256" key="7">
    <source>
        <dbReference type="ARBA" id="ARBA00022989"/>
    </source>
</evidence>
<evidence type="ECO:0008006" key="14">
    <source>
        <dbReference type="Google" id="ProtNLM"/>
    </source>
</evidence>
<evidence type="ECO:0000256" key="6">
    <source>
        <dbReference type="ARBA" id="ARBA00022927"/>
    </source>
</evidence>
<proteinExistence type="inferred from homology"/>
<evidence type="ECO:0000256" key="2">
    <source>
        <dbReference type="ARBA" id="ARBA00006103"/>
    </source>
</evidence>
<protein>
    <recommendedName>
        <fullName evidence="14">Protein transport protein Sec61 subunit beta</fullName>
    </recommendedName>
</protein>
<organism evidence="12 13">
    <name type="scientific">Apiospora marii</name>
    <dbReference type="NCBI Taxonomy" id="335849"/>
    <lineage>
        <taxon>Eukaryota</taxon>
        <taxon>Fungi</taxon>
        <taxon>Dikarya</taxon>
        <taxon>Ascomycota</taxon>
        <taxon>Pezizomycotina</taxon>
        <taxon>Sordariomycetes</taxon>
        <taxon>Xylariomycetidae</taxon>
        <taxon>Amphisphaeriales</taxon>
        <taxon>Apiosporaceae</taxon>
        <taxon>Apiospora</taxon>
    </lineage>
</organism>
<evidence type="ECO:0000313" key="12">
    <source>
        <dbReference type="EMBL" id="KAK7996219.1"/>
    </source>
</evidence>
<feature type="region of interest" description="Disordered" evidence="10">
    <location>
        <begin position="84"/>
        <end position="119"/>
    </location>
</feature>
<evidence type="ECO:0000256" key="11">
    <source>
        <dbReference type="SAM" id="Phobius"/>
    </source>
</evidence>
<keyword evidence="3" id="KW-0813">Transport</keyword>
<dbReference type="InterPro" id="IPR030671">
    <property type="entry name" value="Sec61-beta/Sbh"/>
</dbReference>
<evidence type="ECO:0000313" key="13">
    <source>
        <dbReference type="Proteomes" id="UP001396898"/>
    </source>
</evidence>
<keyword evidence="7 11" id="KW-1133">Transmembrane helix</keyword>
<comment type="similarity">
    <text evidence="2">Belongs to the SEC61-beta family.</text>
</comment>
<gene>
    <name evidence="12" type="ORF">PG991_015686</name>
</gene>
<dbReference type="Proteomes" id="UP001396898">
    <property type="component" value="Unassembled WGS sequence"/>
</dbReference>
<evidence type="ECO:0000256" key="10">
    <source>
        <dbReference type="SAM" id="MobiDB-lite"/>
    </source>
</evidence>
<evidence type="ECO:0000256" key="9">
    <source>
        <dbReference type="ARBA" id="ARBA00023136"/>
    </source>
</evidence>
<name>A0ABR1R2C0_9PEZI</name>
<keyword evidence="5" id="KW-0256">Endoplasmic reticulum</keyword>
<dbReference type="EMBL" id="JAQQWI010000022">
    <property type="protein sequence ID" value="KAK7996219.1"/>
    <property type="molecule type" value="Genomic_DNA"/>
</dbReference>
<sequence length="166" mass="17891">MVRLRQLSMTTPATPFAIPMPRCRATPGAYRADLARLPAFLMTPIADSRICLNCSRLLAHHRPPAPPPALASAPVARPRLLPRVAPALPSADEPPPTRRRRSPMPVLSSTRAAGAGGSSSTMLRLYTDESPGLKVDPVVVLVLSLVFIFSVVALHIIAKMTRRFSS</sequence>
<dbReference type="InterPro" id="IPR016482">
    <property type="entry name" value="SecG/Sec61-beta/Sbh"/>
</dbReference>
<evidence type="ECO:0000256" key="1">
    <source>
        <dbReference type="ARBA" id="ARBA00004389"/>
    </source>
</evidence>
<evidence type="ECO:0000256" key="8">
    <source>
        <dbReference type="ARBA" id="ARBA00023010"/>
    </source>
</evidence>
<evidence type="ECO:0000256" key="3">
    <source>
        <dbReference type="ARBA" id="ARBA00022448"/>
    </source>
</evidence>
<keyword evidence="13" id="KW-1185">Reference proteome</keyword>
<evidence type="ECO:0000256" key="4">
    <source>
        <dbReference type="ARBA" id="ARBA00022692"/>
    </source>
</evidence>